<organism evidence="7 8">
    <name type="scientific">Bradyrhizobium pachyrhizi</name>
    <dbReference type="NCBI Taxonomy" id="280333"/>
    <lineage>
        <taxon>Bacteria</taxon>
        <taxon>Pseudomonadati</taxon>
        <taxon>Pseudomonadota</taxon>
        <taxon>Alphaproteobacteria</taxon>
        <taxon>Hyphomicrobiales</taxon>
        <taxon>Nitrobacteraceae</taxon>
        <taxon>Bradyrhizobium</taxon>
    </lineage>
</organism>
<dbReference type="SUPFAM" id="SSF48498">
    <property type="entry name" value="Tetracyclin repressor-like, C-terminal domain"/>
    <property type="match status" value="1"/>
</dbReference>
<dbReference type="Pfam" id="PF13977">
    <property type="entry name" value="TetR_C_6"/>
    <property type="match status" value="1"/>
</dbReference>
<dbReference type="RefSeq" id="WP_157341538.1">
    <property type="nucleotide sequence ID" value="NZ_WQNF01000003.1"/>
</dbReference>
<dbReference type="PROSITE" id="PS50977">
    <property type="entry name" value="HTH_TETR_2"/>
    <property type="match status" value="1"/>
</dbReference>
<feature type="DNA-binding region" description="H-T-H motif" evidence="5">
    <location>
        <begin position="42"/>
        <end position="61"/>
    </location>
</feature>
<dbReference type="PANTHER" id="PTHR30055">
    <property type="entry name" value="HTH-TYPE TRANSCRIPTIONAL REGULATOR RUTR"/>
    <property type="match status" value="1"/>
</dbReference>
<dbReference type="GO" id="GO:0000976">
    <property type="term" value="F:transcription cis-regulatory region binding"/>
    <property type="evidence" value="ECO:0007669"/>
    <property type="project" value="TreeGrafter"/>
</dbReference>
<evidence type="ECO:0000256" key="5">
    <source>
        <dbReference type="PROSITE-ProRule" id="PRU00335"/>
    </source>
</evidence>
<dbReference type="PANTHER" id="PTHR30055:SF234">
    <property type="entry name" value="HTH-TYPE TRANSCRIPTIONAL REGULATOR BETI"/>
    <property type="match status" value="1"/>
</dbReference>
<proteinExistence type="predicted"/>
<dbReference type="Gene3D" id="1.10.357.10">
    <property type="entry name" value="Tetracycline Repressor, domain 2"/>
    <property type="match status" value="1"/>
</dbReference>
<dbReference type="Pfam" id="PF00440">
    <property type="entry name" value="TetR_N"/>
    <property type="match status" value="1"/>
</dbReference>
<evidence type="ECO:0000259" key="6">
    <source>
        <dbReference type="PROSITE" id="PS50977"/>
    </source>
</evidence>
<dbReference type="SUPFAM" id="SSF46689">
    <property type="entry name" value="Homeodomain-like"/>
    <property type="match status" value="1"/>
</dbReference>
<protein>
    <submittedName>
        <fullName evidence="7">TetR family transcriptional regulator</fullName>
    </submittedName>
</protein>
<reference evidence="7 8" key="1">
    <citation type="submission" date="2019-12" db="EMBL/GenBank/DDBJ databases">
        <title>Draft genome sequences Bradyrhizobium cajani AMBPC1010, Bradyrhizobium pachyrhizi AMBPC1040 and Bradyrhizobium yuanmingense ALSPC3051, three plant growth promoting strains isolated from nodules of Cajanus cajan L. in Dominican Republic.</title>
        <authorList>
            <person name="Flores-Felix J.D."/>
            <person name="Araujo J."/>
            <person name="Diaz-Alcantara C."/>
            <person name="Gonzalez-Andres F."/>
            <person name="Velazquez E."/>
        </authorList>
    </citation>
    <scope>NUCLEOTIDE SEQUENCE [LARGE SCALE GENOMIC DNA]</scope>
    <source>
        <strain evidence="7 8">1040</strain>
    </source>
</reference>
<sequence>MQKTEKRARGRPVGSSDQEAKRQEFVIAVMKAIAERGYKDVTVATICEAAGFSRGLIGHYFPGKDALLLHAVGEVAKDFELATRAAADAAGQDPLDRLHAIVSASFRAPVFTPERVLVWVALASTSRWSPDLAEIYHKLNRPYRRGLAKLMQRAANARGAKVNPDRLAITLTQLTEGLWSGWAADPKTISAAEGEAACHDLLDAFFPPRREAN</sequence>
<dbReference type="GO" id="GO:0003700">
    <property type="term" value="F:DNA-binding transcription factor activity"/>
    <property type="evidence" value="ECO:0007669"/>
    <property type="project" value="TreeGrafter"/>
</dbReference>
<gene>
    <name evidence="7" type="ORF">GPL21_05300</name>
</gene>
<dbReference type="AlphaFoldDB" id="A0A844SBT8"/>
<keyword evidence="4" id="KW-0804">Transcription</keyword>
<evidence type="ECO:0000256" key="1">
    <source>
        <dbReference type="ARBA" id="ARBA00022491"/>
    </source>
</evidence>
<keyword evidence="3 5" id="KW-0238">DNA-binding</keyword>
<comment type="caution">
    <text evidence="7">The sequence shown here is derived from an EMBL/GenBank/DDBJ whole genome shotgun (WGS) entry which is preliminary data.</text>
</comment>
<evidence type="ECO:0000256" key="4">
    <source>
        <dbReference type="ARBA" id="ARBA00023163"/>
    </source>
</evidence>
<evidence type="ECO:0000256" key="2">
    <source>
        <dbReference type="ARBA" id="ARBA00023015"/>
    </source>
</evidence>
<name>A0A844SBT8_9BRAD</name>
<dbReference type="InterPro" id="IPR001647">
    <property type="entry name" value="HTH_TetR"/>
</dbReference>
<dbReference type="InterPro" id="IPR050109">
    <property type="entry name" value="HTH-type_TetR-like_transc_reg"/>
</dbReference>
<evidence type="ECO:0000313" key="7">
    <source>
        <dbReference type="EMBL" id="MVT64528.1"/>
    </source>
</evidence>
<keyword evidence="1" id="KW-0678">Repressor</keyword>
<accession>A0A844SBT8</accession>
<evidence type="ECO:0000256" key="3">
    <source>
        <dbReference type="ARBA" id="ARBA00023125"/>
    </source>
</evidence>
<dbReference type="InterPro" id="IPR009057">
    <property type="entry name" value="Homeodomain-like_sf"/>
</dbReference>
<evidence type="ECO:0000313" key="8">
    <source>
        <dbReference type="Proteomes" id="UP000436468"/>
    </source>
</evidence>
<dbReference type="InterPro" id="IPR039538">
    <property type="entry name" value="BetI_C"/>
</dbReference>
<feature type="domain" description="HTH tetR-type" evidence="6">
    <location>
        <begin position="19"/>
        <end position="79"/>
    </location>
</feature>
<keyword evidence="2" id="KW-0805">Transcription regulation</keyword>
<dbReference type="EMBL" id="WQNF01000003">
    <property type="protein sequence ID" value="MVT64528.1"/>
    <property type="molecule type" value="Genomic_DNA"/>
</dbReference>
<dbReference type="InterPro" id="IPR036271">
    <property type="entry name" value="Tet_transcr_reg_TetR-rel_C_sf"/>
</dbReference>
<dbReference type="Proteomes" id="UP000436468">
    <property type="component" value="Unassembled WGS sequence"/>
</dbReference>
<keyword evidence="8" id="KW-1185">Reference proteome</keyword>